<dbReference type="KEGG" id="bfm:BP422_07015"/>
<dbReference type="GO" id="GO:0016020">
    <property type="term" value="C:membrane"/>
    <property type="evidence" value="ECO:0007669"/>
    <property type="project" value="InterPro"/>
</dbReference>
<keyword evidence="2" id="KW-0812">Transmembrane</keyword>
<accession>A0A220MEH8</accession>
<keyword evidence="1" id="KW-0175">Coiled coil</keyword>
<proteinExistence type="predicted"/>
<dbReference type="InterPro" id="IPR021522">
    <property type="entry name" value="MctB"/>
</dbReference>
<keyword evidence="2" id="KW-0472">Membrane</keyword>
<reference evidence="3 4" key="1">
    <citation type="submission" date="2016-11" db="EMBL/GenBank/DDBJ databases">
        <authorList>
            <person name="Jaros S."/>
            <person name="Januszkiewicz K."/>
            <person name="Wedrychowicz H."/>
        </authorList>
    </citation>
    <scope>NUCLEOTIDE SEQUENCE [LARGE SCALE GENOMIC DNA]</scope>
    <source>
        <strain evidence="3 4">NF2</strain>
    </source>
</reference>
<dbReference type="Pfam" id="PF11382">
    <property type="entry name" value="MctB"/>
    <property type="match status" value="1"/>
</dbReference>
<name>A0A220MEH8_9BACL</name>
<dbReference type="GO" id="GO:0055070">
    <property type="term" value="P:copper ion homeostasis"/>
    <property type="evidence" value="ECO:0007669"/>
    <property type="project" value="InterPro"/>
</dbReference>
<sequence>MIPFRYHLISLAAIFVALGVGILLGGTAGHSWIMQGTKGILSNMEAKYDRALKSNHELRQQMNRLLKEVARSNQEVVQLMSIRYVDELAGSKVYVWQEDGNVAEQIKQLMHSVGMEVVSYRDGNSWEDGVLLVVARQAPLWLREKQVNSWIQVVEVPDSPAKQWALLEQVQNKLAERKGSREKS</sequence>
<dbReference type="EMBL" id="CP018145">
    <property type="protein sequence ID" value="ASJ53325.1"/>
    <property type="molecule type" value="Genomic_DNA"/>
</dbReference>
<evidence type="ECO:0000256" key="1">
    <source>
        <dbReference type="SAM" id="Coils"/>
    </source>
</evidence>
<evidence type="ECO:0000313" key="4">
    <source>
        <dbReference type="Proteomes" id="UP000197781"/>
    </source>
</evidence>
<organism evidence="3 4">
    <name type="scientific">Brevibacillus formosus</name>
    <dbReference type="NCBI Taxonomy" id="54913"/>
    <lineage>
        <taxon>Bacteria</taxon>
        <taxon>Bacillati</taxon>
        <taxon>Bacillota</taxon>
        <taxon>Bacilli</taxon>
        <taxon>Bacillales</taxon>
        <taxon>Paenibacillaceae</taxon>
        <taxon>Brevibacillus</taxon>
    </lineage>
</organism>
<evidence type="ECO:0000313" key="3">
    <source>
        <dbReference type="EMBL" id="ASJ53325.1"/>
    </source>
</evidence>
<feature type="transmembrane region" description="Helical" evidence="2">
    <location>
        <begin position="6"/>
        <end position="28"/>
    </location>
</feature>
<evidence type="ECO:0000256" key="2">
    <source>
        <dbReference type="SAM" id="Phobius"/>
    </source>
</evidence>
<feature type="coiled-coil region" evidence="1">
    <location>
        <begin position="41"/>
        <end position="75"/>
    </location>
</feature>
<evidence type="ECO:0008006" key="5">
    <source>
        <dbReference type="Google" id="ProtNLM"/>
    </source>
</evidence>
<protein>
    <recommendedName>
        <fullName evidence="5">Copper transporter</fullName>
    </recommendedName>
</protein>
<dbReference type="RefSeq" id="WP_088907152.1">
    <property type="nucleotide sequence ID" value="NZ_CP018145.1"/>
</dbReference>
<dbReference type="AlphaFoldDB" id="A0A220MEH8"/>
<gene>
    <name evidence="3" type="ORF">BP422_07015</name>
</gene>
<keyword evidence="2" id="KW-1133">Transmembrane helix</keyword>
<dbReference type="Proteomes" id="UP000197781">
    <property type="component" value="Chromosome"/>
</dbReference>